<dbReference type="OrthoDB" id="7432514at2"/>
<evidence type="ECO:0000259" key="4">
    <source>
        <dbReference type="PROSITE" id="PS50110"/>
    </source>
</evidence>
<reference evidence="5 6" key="1">
    <citation type="submission" date="2019-12" db="EMBL/GenBank/DDBJ databases">
        <title>Genomic-based taxomic classification of the family Erythrobacteraceae.</title>
        <authorList>
            <person name="Xu L."/>
        </authorList>
    </citation>
    <scope>NUCLEOTIDE SEQUENCE [LARGE SCALE GENOMIC DNA]</scope>
    <source>
        <strain evidence="5 6">SW-109</strain>
    </source>
</reference>
<name>A0A6I4V6B9_9SPHN</name>
<dbReference type="InterPro" id="IPR050595">
    <property type="entry name" value="Bact_response_regulator"/>
</dbReference>
<keyword evidence="6" id="KW-1185">Reference proteome</keyword>
<dbReference type="PROSITE" id="PS50110">
    <property type="entry name" value="RESPONSE_REGULATORY"/>
    <property type="match status" value="1"/>
</dbReference>
<evidence type="ECO:0000256" key="3">
    <source>
        <dbReference type="PROSITE-ProRule" id="PRU00169"/>
    </source>
</evidence>
<proteinExistence type="predicted"/>
<keyword evidence="2" id="KW-0902">Two-component regulatory system</keyword>
<dbReference type="GO" id="GO:0000160">
    <property type="term" value="P:phosphorelay signal transduction system"/>
    <property type="evidence" value="ECO:0007669"/>
    <property type="project" value="UniProtKB-KW"/>
</dbReference>
<dbReference type="PANTHER" id="PTHR44591">
    <property type="entry name" value="STRESS RESPONSE REGULATOR PROTEIN 1"/>
    <property type="match status" value="1"/>
</dbReference>
<dbReference type="InterPro" id="IPR001789">
    <property type="entry name" value="Sig_transdc_resp-reg_receiver"/>
</dbReference>
<comment type="caution">
    <text evidence="5">The sequence shown here is derived from an EMBL/GenBank/DDBJ whole genome shotgun (WGS) entry which is preliminary data.</text>
</comment>
<evidence type="ECO:0000256" key="1">
    <source>
        <dbReference type="ARBA" id="ARBA00022553"/>
    </source>
</evidence>
<evidence type="ECO:0000313" key="6">
    <source>
        <dbReference type="Proteomes" id="UP000471435"/>
    </source>
</evidence>
<evidence type="ECO:0000313" key="5">
    <source>
        <dbReference type="EMBL" id="MXP47462.1"/>
    </source>
</evidence>
<dbReference type="AlphaFoldDB" id="A0A6I4V6B9"/>
<dbReference type="EMBL" id="WTYP01000002">
    <property type="protein sequence ID" value="MXP47462.1"/>
    <property type="molecule type" value="Genomic_DNA"/>
</dbReference>
<dbReference type="PANTHER" id="PTHR44591:SF14">
    <property type="entry name" value="PROTEIN PILG"/>
    <property type="match status" value="1"/>
</dbReference>
<feature type="modified residue" description="4-aspartylphosphate" evidence="3">
    <location>
        <position position="66"/>
    </location>
</feature>
<dbReference type="Pfam" id="PF00072">
    <property type="entry name" value="Response_reg"/>
    <property type="match status" value="1"/>
</dbReference>
<keyword evidence="1 3" id="KW-0597">Phosphoprotein</keyword>
<dbReference type="Proteomes" id="UP000471435">
    <property type="component" value="Unassembled WGS sequence"/>
</dbReference>
<dbReference type="InterPro" id="IPR011006">
    <property type="entry name" value="CheY-like_superfamily"/>
</dbReference>
<dbReference type="SUPFAM" id="SSF52172">
    <property type="entry name" value="CheY-like"/>
    <property type="match status" value="1"/>
</dbReference>
<sequence length="142" mass="15380">MVKAASQPRDRTMPECVLVVEDDTVLALSMEQTLIEAGVKSVYSCASTEEAVNHLREKRPDAVIIDIHLADADDGYVIAEIVSLLSPRSPRIVFSTGSPKEIPASVAKLGKILEKPYQPEELLAAIEGKPKGILKRLISSSN</sequence>
<organism evidence="5 6">
    <name type="scientific">Pontixanthobacter luteolus</name>
    <dbReference type="NCBI Taxonomy" id="295089"/>
    <lineage>
        <taxon>Bacteria</taxon>
        <taxon>Pseudomonadati</taxon>
        <taxon>Pseudomonadota</taxon>
        <taxon>Alphaproteobacteria</taxon>
        <taxon>Sphingomonadales</taxon>
        <taxon>Erythrobacteraceae</taxon>
        <taxon>Pontixanthobacter</taxon>
    </lineage>
</organism>
<evidence type="ECO:0000256" key="2">
    <source>
        <dbReference type="ARBA" id="ARBA00023012"/>
    </source>
</evidence>
<feature type="domain" description="Response regulatory" evidence="4">
    <location>
        <begin position="16"/>
        <end position="130"/>
    </location>
</feature>
<gene>
    <name evidence="5" type="ORF">GRI43_08725</name>
</gene>
<dbReference type="Gene3D" id="3.40.50.2300">
    <property type="match status" value="1"/>
</dbReference>
<accession>A0A6I4V6B9</accession>
<dbReference type="SMART" id="SM00448">
    <property type="entry name" value="REC"/>
    <property type="match status" value="1"/>
</dbReference>
<protein>
    <submittedName>
        <fullName evidence="5">Response regulator</fullName>
    </submittedName>
</protein>